<feature type="region of interest" description="Disordered" evidence="1">
    <location>
        <begin position="1"/>
        <end position="71"/>
    </location>
</feature>
<name>A0A2I0HJ97_PUNGR</name>
<gene>
    <name evidence="2" type="ORF">CRG98_047855</name>
</gene>
<evidence type="ECO:0000313" key="3">
    <source>
        <dbReference type="Proteomes" id="UP000233551"/>
    </source>
</evidence>
<keyword evidence="3" id="KW-1185">Reference proteome</keyword>
<reference evidence="2 3" key="1">
    <citation type="submission" date="2017-11" db="EMBL/GenBank/DDBJ databases">
        <title>De-novo sequencing of pomegranate (Punica granatum L.) genome.</title>
        <authorList>
            <person name="Akparov Z."/>
            <person name="Amiraslanov A."/>
            <person name="Hajiyeva S."/>
            <person name="Abbasov M."/>
            <person name="Kaur K."/>
            <person name="Hamwieh A."/>
            <person name="Solovyev V."/>
            <person name="Salamov A."/>
            <person name="Braich B."/>
            <person name="Kosarev P."/>
            <person name="Mahmoud A."/>
            <person name="Hajiyev E."/>
            <person name="Babayeva S."/>
            <person name="Izzatullayeva V."/>
            <person name="Mammadov A."/>
            <person name="Mammadov A."/>
            <person name="Sharifova S."/>
            <person name="Ojaghi J."/>
            <person name="Eynullazada K."/>
            <person name="Bayramov B."/>
            <person name="Abdulazimova A."/>
            <person name="Shahmuradov I."/>
        </authorList>
    </citation>
    <scope>NUCLEOTIDE SEQUENCE [LARGE SCALE GENOMIC DNA]</scope>
    <source>
        <strain evidence="3">cv. AG2017</strain>
        <tissue evidence="2">Leaf</tissue>
    </source>
</reference>
<evidence type="ECO:0000313" key="2">
    <source>
        <dbReference type="EMBL" id="PKI31754.1"/>
    </source>
</evidence>
<dbReference type="EMBL" id="PGOL01008434">
    <property type="protein sequence ID" value="PKI31754.1"/>
    <property type="molecule type" value="Genomic_DNA"/>
</dbReference>
<protein>
    <submittedName>
        <fullName evidence="2">Uncharacterized protein</fullName>
    </submittedName>
</protein>
<dbReference type="Pfam" id="PF15697">
    <property type="entry name" value="DUF4666"/>
    <property type="match status" value="1"/>
</dbReference>
<feature type="compositionally biased region" description="Basic and acidic residues" evidence="1">
    <location>
        <begin position="61"/>
        <end position="71"/>
    </location>
</feature>
<dbReference type="AlphaFoldDB" id="A0A2I0HJ97"/>
<accession>A0A2I0HJ97</accession>
<dbReference type="InterPro" id="IPR031421">
    <property type="entry name" value="DUF4666"/>
</dbReference>
<proteinExistence type="predicted"/>
<organism evidence="2 3">
    <name type="scientific">Punica granatum</name>
    <name type="common">Pomegranate</name>
    <dbReference type="NCBI Taxonomy" id="22663"/>
    <lineage>
        <taxon>Eukaryota</taxon>
        <taxon>Viridiplantae</taxon>
        <taxon>Streptophyta</taxon>
        <taxon>Embryophyta</taxon>
        <taxon>Tracheophyta</taxon>
        <taxon>Spermatophyta</taxon>
        <taxon>Magnoliopsida</taxon>
        <taxon>eudicotyledons</taxon>
        <taxon>Gunneridae</taxon>
        <taxon>Pentapetalae</taxon>
        <taxon>rosids</taxon>
        <taxon>malvids</taxon>
        <taxon>Myrtales</taxon>
        <taxon>Lythraceae</taxon>
        <taxon>Punica</taxon>
    </lineage>
</organism>
<comment type="caution">
    <text evidence="2">The sequence shown here is derived from an EMBL/GenBank/DDBJ whole genome shotgun (WGS) entry which is preliminary data.</text>
</comment>
<dbReference type="Proteomes" id="UP000233551">
    <property type="component" value="Unassembled WGS sequence"/>
</dbReference>
<evidence type="ECO:0000256" key="1">
    <source>
        <dbReference type="SAM" id="MobiDB-lite"/>
    </source>
</evidence>
<sequence>MAGLQRSAVSFRRQGSSLLRPCVGRQANKPKDPDSRKEPSRDSEKLSRTACSPLPPIETAALERNHNYNHT</sequence>
<feature type="compositionally biased region" description="Basic and acidic residues" evidence="1">
    <location>
        <begin position="29"/>
        <end position="47"/>
    </location>
</feature>